<dbReference type="SUPFAM" id="SSF53850">
    <property type="entry name" value="Periplasmic binding protein-like II"/>
    <property type="match status" value="1"/>
</dbReference>
<proteinExistence type="predicted"/>
<dbReference type="RefSeq" id="WP_179547510.1">
    <property type="nucleotide sequence ID" value="NZ_BSEW01000001.1"/>
</dbReference>
<dbReference type="Proteomes" id="UP000549913">
    <property type="component" value="Unassembled WGS sequence"/>
</dbReference>
<dbReference type="EMBL" id="JACCBM010000001">
    <property type="protein sequence ID" value="NYD70375.1"/>
    <property type="molecule type" value="Genomic_DNA"/>
</dbReference>
<evidence type="ECO:0000256" key="1">
    <source>
        <dbReference type="SAM" id="MobiDB-lite"/>
    </source>
</evidence>
<name>A0A852SNI8_9MICO</name>
<evidence type="ECO:0000313" key="2">
    <source>
        <dbReference type="EMBL" id="NYD70375.1"/>
    </source>
</evidence>
<accession>A0A852SNI8</accession>
<feature type="compositionally biased region" description="Polar residues" evidence="1">
    <location>
        <begin position="388"/>
        <end position="397"/>
    </location>
</feature>
<organism evidence="2 3">
    <name type="scientific">Herbiconiux flava</name>
    <dbReference type="NCBI Taxonomy" id="881268"/>
    <lineage>
        <taxon>Bacteria</taxon>
        <taxon>Bacillati</taxon>
        <taxon>Actinomycetota</taxon>
        <taxon>Actinomycetes</taxon>
        <taxon>Micrococcales</taxon>
        <taxon>Microbacteriaceae</taxon>
        <taxon>Herbiconiux</taxon>
    </lineage>
</organism>
<reference evidence="2 3" key="1">
    <citation type="submission" date="2020-07" db="EMBL/GenBank/DDBJ databases">
        <title>Sequencing the genomes of 1000 actinobacteria strains.</title>
        <authorList>
            <person name="Klenk H.-P."/>
        </authorList>
    </citation>
    <scope>NUCLEOTIDE SEQUENCE [LARGE SCALE GENOMIC DNA]</scope>
    <source>
        <strain evidence="2 3">DSM 26474</strain>
    </source>
</reference>
<sequence length="397" mass="43084">MTVTLRGMTWEHARGHGSVVAAAEAYRAVAPDVEVVWEYRSLQAFADYPLDKLTDRYDLLVIDHPHIPIAAVEGLFAPLDGTGHDDELELLARQSVGASHRSYSYAGRQWGLASDAAAQVSAFRADLIDAAPTDWDEVIALAEEGRVLWPYKPVDAFSSLVTVASGLGEEPMRTPGVFLRAETLGSAMAVLRRLAALVPRENAGWNPIQVADALSEGDRYAYSPLLFGYTNYSRPGFRMHRLTYTDIPRSRNGARGSLLGGAGIAVSASTAHPVEAIDHAFWLASAAVQEGVYYDGGGQPGNAVAWESARTNADSLDFFRGTRATLEGAYLRPQHPHYIELQNEASEHVTAALLGELDDDELRRRLDDAVARHLGDDIADTGTARTAPRTTEQETSA</sequence>
<comment type="caution">
    <text evidence="2">The sequence shown here is derived from an EMBL/GenBank/DDBJ whole genome shotgun (WGS) entry which is preliminary data.</text>
</comment>
<keyword evidence="2" id="KW-0762">Sugar transport</keyword>
<gene>
    <name evidence="2" type="ORF">BJ984_001533</name>
</gene>
<dbReference type="InterPro" id="IPR006059">
    <property type="entry name" value="SBP"/>
</dbReference>
<keyword evidence="2" id="KW-0813">Transport</keyword>
<evidence type="ECO:0000313" key="3">
    <source>
        <dbReference type="Proteomes" id="UP000549913"/>
    </source>
</evidence>
<feature type="region of interest" description="Disordered" evidence="1">
    <location>
        <begin position="377"/>
        <end position="397"/>
    </location>
</feature>
<dbReference type="AlphaFoldDB" id="A0A852SNI8"/>
<keyword evidence="3" id="KW-1185">Reference proteome</keyword>
<dbReference type="Pfam" id="PF13416">
    <property type="entry name" value="SBP_bac_8"/>
    <property type="match status" value="1"/>
</dbReference>
<protein>
    <submittedName>
        <fullName evidence="2">Multiple sugar transport system substrate-binding protein</fullName>
    </submittedName>
</protein>
<dbReference type="Gene3D" id="3.40.190.10">
    <property type="entry name" value="Periplasmic binding protein-like II"/>
    <property type="match status" value="1"/>
</dbReference>